<dbReference type="Pfam" id="PF05699">
    <property type="entry name" value="Dimer_Tnp_hAT"/>
    <property type="match status" value="1"/>
</dbReference>
<dbReference type="EMBL" id="KN825323">
    <property type="protein sequence ID" value="KIK92031.1"/>
    <property type="molecule type" value="Genomic_DNA"/>
</dbReference>
<gene>
    <name evidence="2" type="ORF">PAXRUDRAFT_13465</name>
</gene>
<dbReference type="OrthoDB" id="1715602at2759"/>
<protein>
    <recommendedName>
        <fullName evidence="1">HAT C-terminal dimerisation domain-containing protein</fullName>
    </recommendedName>
</protein>
<proteinExistence type="predicted"/>
<dbReference type="AlphaFoldDB" id="A0A0D0DTQ4"/>
<dbReference type="SUPFAM" id="SSF53098">
    <property type="entry name" value="Ribonuclease H-like"/>
    <property type="match status" value="1"/>
</dbReference>
<feature type="domain" description="HAT C-terminal dimerisation" evidence="1">
    <location>
        <begin position="37"/>
        <end position="80"/>
    </location>
</feature>
<dbReference type="Proteomes" id="UP000054538">
    <property type="component" value="Unassembled WGS sequence"/>
</dbReference>
<sequence length="107" mass="11725">MPIKETTSDQLKIQKVTNMFDNLAALAPSKPADLGSELDCYLSTDVEHVANPIAWWYEHHGTYPCLSRMALNYLTIPAVDVFSFCTSAPASLLNQLVLSFALAYGAS</sequence>
<organism evidence="2 3">
    <name type="scientific">Paxillus rubicundulus Ve08.2h10</name>
    <dbReference type="NCBI Taxonomy" id="930991"/>
    <lineage>
        <taxon>Eukaryota</taxon>
        <taxon>Fungi</taxon>
        <taxon>Dikarya</taxon>
        <taxon>Basidiomycota</taxon>
        <taxon>Agaricomycotina</taxon>
        <taxon>Agaricomycetes</taxon>
        <taxon>Agaricomycetidae</taxon>
        <taxon>Boletales</taxon>
        <taxon>Paxilineae</taxon>
        <taxon>Paxillaceae</taxon>
        <taxon>Paxillus</taxon>
    </lineage>
</organism>
<dbReference type="GO" id="GO:0046983">
    <property type="term" value="F:protein dimerization activity"/>
    <property type="evidence" value="ECO:0007669"/>
    <property type="project" value="InterPro"/>
</dbReference>
<dbReference type="InterPro" id="IPR008906">
    <property type="entry name" value="HATC_C_dom"/>
</dbReference>
<evidence type="ECO:0000259" key="1">
    <source>
        <dbReference type="Pfam" id="PF05699"/>
    </source>
</evidence>
<evidence type="ECO:0000313" key="2">
    <source>
        <dbReference type="EMBL" id="KIK92031.1"/>
    </source>
</evidence>
<accession>A0A0D0DTQ4</accession>
<dbReference type="InterPro" id="IPR012337">
    <property type="entry name" value="RNaseH-like_sf"/>
</dbReference>
<dbReference type="HOGENOM" id="CLU_2210832_0_0_1"/>
<reference evidence="2 3" key="1">
    <citation type="submission" date="2014-04" db="EMBL/GenBank/DDBJ databases">
        <authorList>
            <consortium name="DOE Joint Genome Institute"/>
            <person name="Kuo A."/>
            <person name="Kohler A."/>
            <person name="Jargeat P."/>
            <person name="Nagy L.G."/>
            <person name="Floudas D."/>
            <person name="Copeland A."/>
            <person name="Barry K.W."/>
            <person name="Cichocki N."/>
            <person name="Veneault-Fourrey C."/>
            <person name="LaButti K."/>
            <person name="Lindquist E.A."/>
            <person name="Lipzen A."/>
            <person name="Lundell T."/>
            <person name="Morin E."/>
            <person name="Murat C."/>
            <person name="Sun H."/>
            <person name="Tunlid A."/>
            <person name="Henrissat B."/>
            <person name="Grigoriev I.V."/>
            <person name="Hibbett D.S."/>
            <person name="Martin F."/>
            <person name="Nordberg H.P."/>
            <person name="Cantor M.N."/>
            <person name="Hua S.X."/>
        </authorList>
    </citation>
    <scope>NUCLEOTIDE SEQUENCE [LARGE SCALE GENOMIC DNA]</scope>
    <source>
        <strain evidence="2 3">Ve08.2h10</strain>
    </source>
</reference>
<reference evidence="3" key="2">
    <citation type="submission" date="2015-01" db="EMBL/GenBank/DDBJ databases">
        <title>Evolutionary Origins and Diversification of the Mycorrhizal Mutualists.</title>
        <authorList>
            <consortium name="DOE Joint Genome Institute"/>
            <consortium name="Mycorrhizal Genomics Consortium"/>
            <person name="Kohler A."/>
            <person name="Kuo A."/>
            <person name="Nagy L.G."/>
            <person name="Floudas D."/>
            <person name="Copeland A."/>
            <person name="Barry K.W."/>
            <person name="Cichocki N."/>
            <person name="Veneault-Fourrey C."/>
            <person name="LaButti K."/>
            <person name="Lindquist E.A."/>
            <person name="Lipzen A."/>
            <person name="Lundell T."/>
            <person name="Morin E."/>
            <person name="Murat C."/>
            <person name="Riley R."/>
            <person name="Ohm R."/>
            <person name="Sun H."/>
            <person name="Tunlid A."/>
            <person name="Henrissat B."/>
            <person name="Grigoriev I.V."/>
            <person name="Hibbett D.S."/>
            <person name="Martin F."/>
        </authorList>
    </citation>
    <scope>NUCLEOTIDE SEQUENCE [LARGE SCALE GENOMIC DNA]</scope>
    <source>
        <strain evidence="3">Ve08.2h10</strain>
    </source>
</reference>
<dbReference type="InParanoid" id="A0A0D0DTQ4"/>
<keyword evidence="3" id="KW-1185">Reference proteome</keyword>
<name>A0A0D0DTQ4_9AGAM</name>
<evidence type="ECO:0000313" key="3">
    <source>
        <dbReference type="Proteomes" id="UP000054538"/>
    </source>
</evidence>